<dbReference type="EMBL" id="JBFOLK010000009">
    <property type="protein sequence ID" value="KAL2486856.1"/>
    <property type="molecule type" value="Genomic_DNA"/>
</dbReference>
<reference evidence="2" key="1">
    <citation type="submission" date="2024-07" db="EMBL/GenBank/DDBJ databases">
        <title>Two chromosome-level genome assemblies of Korean endemic species Abeliophyllum distichum and Forsythia ovata (Oleaceae).</title>
        <authorList>
            <person name="Jang H."/>
        </authorList>
    </citation>
    <scope>NUCLEOTIDE SEQUENCE [LARGE SCALE GENOMIC DNA]</scope>
</reference>
<sequence>MHRVSASSTGTRTHCSLLLPMERHFTQVPLPLGLGHLVACSSYGATLRASDLSHWDSATLQLAHLMEQRFTQGPLLLGLVHLAACSSCKGLSHLGLGHLATRSSDGATLRARASPTWTRPPCNSLLPWSDTSPPPMKRHFAQVPLSLELSHLAACSSH</sequence>
<evidence type="ECO:0000313" key="1">
    <source>
        <dbReference type="EMBL" id="KAL2486856.1"/>
    </source>
</evidence>
<organism evidence="1 2">
    <name type="scientific">Abeliophyllum distichum</name>
    <dbReference type="NCBI Taxonomy" id="126358"/>
    <lineage>
        <taxon>Eukaryota</taxon>
        <taxon>Viridiplantae</taxon>
        <taxon>Streptophyta</taxon>
        <taxon>Embryophyta</taxon>
        <taxon>Tracheophyta</taxon>
        <taxon>Spermatophyta</taxon>
        <taxon>Magnoliopsida</taxon>
        <taxon>eudicotyledons</taxon>
        <taxon>Gunneridae</taxon>
        <taxon>Pentapetalae</taxon>
        <taxon>asterids</taxon>
        <taxon>lamiids</taxon>
        <taxon>Lamiales</taxon>
        <taxon>Oleaceae</taxon>
        <taxon>Forsythieae</taxon>
        <taxon>Abeliophyllum</taxon>
    </lineage>
</organism>
<name>A0ABD1RFD5_9LAMI</name>
<keyword evidence="2" id="KW-1185">Reference proteome</keyword>
<gene>
    <name evidence="1" type="ORF">Adt_31612</name>
</gene>
<protein>
    <submittedName>
        <fullName evidence="1">Uncharacterized protein</fullName>
    </submittedName>
</protein>
<evidence type="ECO:0000313" key="2">
    <source>
        <dbReference type="Proteomes" id="UP001604336"/>
    </source>
</evidence>
<accession>A0ABD1RFD5</accession>
<dbReference type="AlphaFoldDB" id="A0ABD1RFD5"/>
<comment type="caution">
    <text evidence="1">The sequence shown here is derived from an EMBL/GenBank/DDBJ whole genome shotgun (WGS) entry which is preliminary data.</text>
</comment>
<dbReference type="Proteomes" id="UP001604336">
    <property type="component" value="Unassembled WGS sequence"/>
</dbReference>
<proteinExistence type="predicted"/>